<dbReference type="STRING" id="471852.Tcur_4554"/>
<keyword evidence="3" id="KW-1185">Reference proteome</keyword>
<proteinExistence type="predicted"/>
<dbReference type="eggNOG" id="COG1277">
    <property type="taxonomic scope" value="Bacteria"/>
</dbReference>
<keyword evidence="1" id="KW-0472">Membrane</keyword>
<organism evidence="2 3">
    <name type="scientific">Thermomonospora curvata (strain ATCC 19995 / DSM 43183 / JCM 3096 / KCTC 9072 / NBRC 15933 / NCIMB 10081 / Henssen B9)</name>
    <dbReference type="NCBI Taxonomy" id="471852"/>
    <lineage>
        <taxon>Bacteria</taxon>
        <taxon>Bacillati</taxon>
        <taxon>Actinomycetota</taxon>
        <taxon>Actinomycetes</taxon>
        <taxon>Streptosporangiales</taxon>
        <taxon>Thermomonosporaceae</taxon>
        <taxon>Thermomonospora</taxon>
    </lineage>
</organism>
<feature type="transmembrane region" description="Helical" evidence="1">
    <location>
        <begin position="31"/>
        <end position="53"/>
    </location>
</feature>
<feature type="transmembrane region" description="Helical" evidence="1">
    <location>
        <begin position="113"/>
        <end position="137"/>
    </location>
</feature>
<dbReference type="RefSeq" id="WP_012854862.1">
    <property type="nucleotide sequence ID" value="NC_013510.1"/>
</dbReference>
<evidence type="ECO:0008006" key="4">
    <source>
        <dbReference type="Google" id="ProtNLM"/>
    </source>
</evidence>
<evidence type="ECO:0000313" key="3">
    <source>
        <dbReference type="Proteomes" id="UP000001918"/>
    </source>
</evidence>
<feature type="transmembrane region" description="Helical" evidence="1">
    <location>
        <begin position="230"/>
        <end position="254"/>
    </location>
</feature>
<dbReference type="KEGG" id="tcu:Tcur_4554"/>
<dbReference type="EMBL" id="CP001738">
    <property type="protein sequence ID" value="ACZ00081.1"/>
    <property type="molecule type" value="Genomic_DNA"/>
</dbReference>
<feature type="transmembrane region" description="Helical" evidence="1">
    <location>
        <begin position="157"/>
        <end position="177"/>
    </location>
</feature>
<feature type="transmembrane region" description="Helical" evidence="1">
    <location>
        <begin position="73"/>
        <end position="92"/>
    </location>
</feature>
<keyword evidence="1" id="KW-1133">Transmembrane helix</keyword>
<name>D1A595_THECD</name>
<dbReference type="OrthoDB" id="3432393at2"/>
<reference evidence="2 3" key="1">
    <citation type="journal article" date="2011" name="Stand. Genomic Sci.">
        <title>Complete genome sequence of Thermomonospora curvata type strain (B9).</title>
        <authorList>
            <person name="Chertkov O."/>
            <person name="Sikorski J."/>
            <person name="Nolan M."/>
            <person name="Lapidus A."/>
            <person name="Lucas S."/>
            <person name="Del Rio T.G."/>
            <person name="Tice H."/>
            <person name="Cheng J.F."/>
            <person name="Goodwin L."/>
            <person name="Pitluck S."/>
            <person name="Liolios K."/>
            <person name="Ivanova N."/>
            <person name="Mavromatis K."/>
            <person name="Mikhailova N."/>
            <person name="Ovchinnikova G."/>
            <person name="Pati A."/>
            <person name="Chen A."/>
            <person name="Palaniappan K."/>
            <person name="Djao O.D."/>
            <person name="Land M."/>
            <person name="Hauser L."/>
            <person name="Chang Y.J."/>
            <person name="Jeffries C.D."/>
            <person name="Brettin T."/>
            <person name="Han C."/>
            <person name="Detter J.C."/>
            <person name="Rohde M."/>
            <person name="Goker M."/>
            <person name="Woyke T."/>
            <person name="Bristow J."/>
            <person name="Eisen J.A."/>
            <person name="Markowitz V."/>
            <person name="Hugenholtz P."/>
            <person name="Klenk H.P."/>
            <person name="Kyrpides N.C."/>
        </authorList>
    </citation>
    <scope>NUCLEOTIDE SEQUENCE [LARGE SCALE GENOMIC DNA]</scope>
    <source>
        <strain evidence="3">ATCC 19995 / DSM 43183 / JCM 3096 / KCTC 9072 / NBRC 15933 / NCIMB 10081 / Henssen B9</strain>
    </source>
</reference>
<sequence>MTTWNLSTQHPLIGAVAAEWTKLWTVRSTRWLVCGSVLLMAAPAPSAGLTLANNNEADGLHTLYKPGDVAGGTAFYMVQLMVAALAMLMMTAEYGTGSIRSTLQWVPDRGRLLLAKSVVIGAVTLVMGFVIAVVGVLPADLPLGRYSDVQPGRVACQVAAIAVYICLSSVFTVYLATLIRSAPATLTTAFLVMAVPAVMQASGIPPLVWTSQYTPAIGGRNFIMIDTGPYPAPVGSAVQLAWVVGGFFAARLVLDRRDA</sequence>
<gene>
    <name evidence="2" type="ordered locus">Tcur_4554</name>
</gene>
<feature type="transmembrane region" description="Helical" evidence="1">
    <location>
        <begin position="189"/>
        <end position="210"/>
    </location>
</feature>
<protein>
    <recommendedName>
        <fullName evidence="4">ABC transporter transmembrane protein</fullName>
    </recommendedName>
</protein>
<dbReference type="AlphaFoldDB" id="D1A595"/>
<dbReference type="Proteomes" id="UP000001918">
    <property type="component" value="Chromosome"/>
</dbReference>
<evidence type="ECO:0000256" key="1">
    <source>
        <dbReference type="SAM" id="Phobius"/>
    </source>
</evidence>
<evidence type="ECO:0000313" key="2">
    <source>
        <dbReference type="EMBL" id="ACZ00081.1"/>
    </source>
</evidence>
<accession>D1A595</accession>
<dbReference type="HOGENOM" id="CLU_051674_1_1_11"/>
<keyword evidence="1" id="KW-0812">Transmembrane</keyword>